<organism evidence="10">
    <name type="scientific">Phaffia rhodozyma</name>
    <name type="common">Yeast</name>
    <name type="synonym">Xanthophyllomyces dendrorhous</name>
    <dbReference type="NCBI Taxonomy" id="264483"/>
    <lineage>
        <taxon>Eukaryota</taxon>
        <taxon>Fungi</taxon>
        <taxon>Dikarya</taxon>
        <taxon>Basidiomycota</taxon>
        <taxon>Agaricomycotina</taxon>
        <taxon>Tremellomycetes</taxon>
        <taxon>Cystofilobasidiales</taxon>
        <taxon>Mrakiaceae</taxon>
        <taxon>Phaffia</taxon>
    </lineage>
</organism>
<evidence type="ECO:0000256" key="5">
    <source>
        <dbReference type="ARBA" id="ARBA00022989"/>
    </source>
</evidence>
<dbReference type="PIRSF" id="PIRSF031032">
    <property type="entry name" value="TMP_97_prd"/>
    <property type="match status" value="1"/>
</dbReference>
<evidence type="ECO:0000256" key="1">
    <source>
        <dbReference type="ARBA" id="ARBA00004477"/>
    </source>
</evidence>
<protein>
    <submittedName>
        <fullName evidence="10">Transmembrane protein 6/97</fullName>
    </submittedName>
</protein>
<feature type="domain" description="EXPERA" evidence="9">
    <location>
        <begin position="15"/>
        <end position="173"/>
    </location>
</feature>
<dbReference type="PROSITE" id="PS51751">
    <property type="entry name" value="EXPERA"/>
    <property type="match status" value="1"/>
</dbReference>
<dbReference type="PANTHER" id="PTHR31204">
    <property type="entry name" value="SIGMA INTRACELLULAR RECEPTOR 2"/>
    <property type="match status" value="1"/>
</dbReference>
<accession>A0A0F7SXI2</accession>
<dbReference type="Pfam" id="PF05241">
    <property type="entry name" value="EBP"/>
    <property type="match status" value="1"/>
</dbReference>
<feature type="transmembrane region" description="Helical" evidence="8">
    <location>
        <begin position="83"/>
        <end position="103"/>
    </location>
</feature>
<evidence type="ECO:0000256" key="8">
    <source>
        <dbReference type="SAM" id="Phobius"/>
    </source>
</evidence>
<dbReference type="AlphaFoldDB" id="A0A0F7SXI2"/>
<proteinExistence type="inferred from homology"/>
<dbReference type="InterPro" id="IPR016964">
    <property type="entry name" value="Sigma2_recept"/>
</dbReference>
<comment type="similarity">
    <text evidence="2">Belongs to the TMEM97/sigma-2 receptor family.</text>
</comment>
<evidence type="ECO:0000259" key="9">
    <source>
        <dbReference type="PROSITE" id="PS51751"/>
    </source>
</evidence>
<feature type="transmembrane region" description="Helical" evidence="8">
    <location>
        <begin position="17"/>
        <end position="39"/>
    </location>
</feature>
<dbReference type="InterPro" id="IPR051987">
    <property type="entry name" value="Sigma-2_receptor-like"/>
</dbReference>
<evidence type="ECO:0000256" key="4">
    <source>
        <dbReference type="ARBA" id="ARBA00022824"/>
    </source>
</evidence>
<evidence type="ECO:0000256" key="6">
    <source>
        <dbReference type="ARBA" id="ARBA00023136"/>
    </source>
</evidence>
<dbReference type="GO" id="GO:0005789">
    <property type="term" value="C:endoplasmic reticulum membrane"/>
    <property type="evidence" value="ECO:0007669"/>
    <property type="project" value="UniProtKB-SubCell"/>
</dbReference>
<comment type="subcellular location">
    <subcellularLocation>
        <location evidence="1">Endoplasmic reticulum membrane</location>
        <topology evidence="1">Multi-pass membrane protein</topology>
    </subcellularLocation>
</comment>
<keyword evidence="6 7" id="KW-0472">Membrane</keyword>
<dbReference type="InterPro" id="IPR033118">
    <property type="entry name" value="EXPERA"/>
</dbReference>
<keyword evidence="3 7" id="KW-0812">Transmembrane</keyword>
<sequence length="199" mass="22206">MVSIANRVPLSKRPLDFIYFLFFLVHIPAALCVDLQVFYPERWVPSPLKALVAFYFQLSGDPMMRGAFNLIGHSSEFTWFKSLLGLEAVFSLPMFFIGAYGLYKNTPRVYLPLLIYAVATTTTLVPVLGVVSTIGVQPGGTVWNVGSNFIKEGHRAQLFLAHGPFAVIPFIMSVDMAYRLSALLPWSHDDSVNSLKKTK</sequence>
<keyword evidence="5 7" id="KW-1133">Transmembrane helix</keyword>
<keyword evidence="4" id="KW-0256">Endoplasmic reticulum</keyword>
<reference evidence="10" key="1">
    <citation type="submission" date="2014-08" db="EMBL/GenBank/DDBJ databases">
        <authorList>
            <person name="Sharma Rahul"/>
            <person name="Thines Marco"/>
        </authorList>
    </citation>
    <scope>NUCLEOTIDE SEQUENCE</scope>
</reference>
<dbReference type="EMBL" id="LN483332">
    <property type="protein sequence ID" value="CED85444.1"/>
    <property type="molecule type" value="Genomic_DNA"/>
</dbReference>
<evidence type="ECO:0000256" key="3">
    <source>
        <dbReference type="ARBA" id="ARBA00022692"/>
    </source>
</evidence>
<feature type="transmembrane region" description="Helical" evidence="8">
    <location>
        <begin position="156"/>
        <end position="178"/>
    </location>
</feature>
<feature type="transmembrane region" description="Helical" evidence="8">
    <location>
        <begin position="110"/>
        <end position="136"/>
    </location>
</feature>
<evidence type="ECO:0000313" key="10">
    <source>
        <dbReference type="EMBL" id="CED85444.1"/>
    </source>
</evidence>
<name>A0A0F7SXI2_PHARH</name>
<evidence type="ECO:0000256" key="7">
    <source>
        <dbReference type="PROSITE-ProRule" id="PRU01087"/>
    </source>
</evidence>
<evidence type="ECO:0000256" key="2">
    <source>
        <dbReference type="ARBA" id="ARBA00009096"/>
    </source>
</evidence>
<dbReference type="PANTHER" id="PTHR31204:SF1">
    <property type="entry name" value="SIGMA INTRACELLULAR RECEPTOR 2"/>
    <property type="match status" value="1"/>
</dbReference>